<dbReference type="Proteomes" id="UP001175227">
    <property type="component" value="Unassembled WGS sequence"/>
</dbReference>
<comment type="caution">
    <text evidence="1">The sequence shown here is derived from an EMBL/GenBank/DDBJ whole genome shotgun (WGS) entry which is preliminary data.</text>
</comment>
<name>A0AA39NNG5_9AGAR</name>
<organism evidence="1 2">
    <name type="scientific">Armillaria novae-zelandiae</name>
    <dbReference type="NCBI Taxonomy" id="153914"/>
    <lineage>
        <taxon>Eukaryota</taxon>
        <taxon>Fungi</taxon>
        <taxon>Dikarya</taxon>
        <taxon>Basidiomycota</taxon>
        <taxon>Agaricomycotina</taxon>
        <taxon>Agaricomycetes</taxon>
        <taxon>Agaricomycetidae</taxon>
        <taxon>Agaricales</taxon>
        <taxon>Marasmiineae</taxon>
        <taxon>Physalacriaceae</taxon>
        <taxon>Armillaria</taxon>
    </lineage>
</organism>
<accession>A0AA39NNG5</accession>
<protein>
    <submittedName>
        <fullName evidence="1">Uncharacterized protein</fullName>
    </submittedName>
</protein>
<proteinExistence type="predicted"/>
<evidence type="ECO:0000313" key="1">
    <source>
        <dbReference type="EMBL" id="KAK0468895.1"/>
    </source>
</evidence>
<dbReference type="AlphaFoldDB" id="A0AA39NNG5"/>
<evidence type="ECO:0000313" key="2">
    <source>
        <dbReference type="Proteomes" id="UP001175227"/>
    </source>
</evidence>
<keyword evidence="2" id="KW-1185">Reference proteome</keyword>
<gene>
    <name evidence="1" type="ORF">IW261DRAFT_1010614</name>
</gene>
<sequence length="202" mass="23270">MRFFTQCVALIECQELRKRQLYRSIQRRRDCRMFSVPSKRNRGPITSVKRDYFPRLPFEPMLILCRFCPFATWNSLTVSLFLTLFIKNRLSRLVFVKEVSCYEIGEDTEGSHRFCLCIRRVSISSNFLDLSASFRFPHGDTVSGISGLKRRESDTVVLSSSMDSDTFKNVHPGVIPRLTYGSSRTQSLSGQRTVLFLITSIG</sequence>
<dbReference type="EMBL" id="JAUEPR010000064">
    <property type="protein sequence ID" value="KAK0468895.1"/>
    <property type="molecule type" value="Genomic_DNA"/>
</dbReference>
<reference evidence="1" key="1">
    <citation type="submission" date="2023-06" db="EMBL/GenBank/DDBJ databases">
        <authorList>
            <consortium name="Lawrence Berkeley National Laboratory"/>
            <person name="Ahrendt S."/>
            <person name="Sahu N."/>
            <person name="Indic B."/>
            <person name="Wong-Bajracharya J."/>
            <person name="Merenyi Z."/>
            <person name="Ke H.-M."/>
            <person name="Monk M."/>
            <person name="Kocsube S."/>
            <person name="Drula E."/>
            <person name="Lipzen A."/>
            <person name="Balint B."/>
            <person name="Henrissat B."/>
            <person name="Andreopoulos B."/>
            <person name="Martin F.M."/>
            <person name="Harder C.B."/>
            <person name="Rigling D."/>
            <person name="Ford K.L."/>
            <person name="Foster G.D."/>
            <person name="Pangilinan J."/>
            <person name="Papanicolaou A."/>
            <person name="Barry K."/>
            <person name="LaButti K."/>
            <person name="Viragh M."/>
            <person name="Koriabine M."/>
            <person name="Yan M."/>
            <person name="Riley R."/>
            <person name="Champramary S."/>
            <person name="Plett K.L."/>
            <person name="Tsai I.J."/>
            <person name="Slot J."/>
            <person name="Sipos G."/>
            <person name="Plett J."/>
            <person name="Nagy L.G."/>
            <person name="Grigoriev I.V."/>
        </authorList>
    </citation>
    <scope>NUCLEOTIDE SEQUENCE</scope>
    <source>
        <strain evidence="1">ICMP 16352</strain>
    </source>
</reference>